<reference evidence="5 6" key="1">
    <citation type="journal article" date="2016" name="Genome Announc.">
        <title>First Complete Genome Sequence of a Subdivision 6 Acidobacterium Strain.</title>
        <authorList>
            <person name="Huang S."/>
            <person name="Vieira S."/>
            <person name="Bunk B."/>
            <person name="Riedel T."/>
            <person name="Sproer C."/>
            <person name="Overmann J."/>
        </authorList>
    </citation>
    <scope>NUCLEOTIDE SEQUENCE [LARGE SCALE GENOMIC DNA]</scope>
    <source>
        <strain evidence="6">DSM 100886 HEG_-6_39</strain>
    </source>
</reference>
<evidence type="ECO:0000259" key="4">
    <source>
        <dbReference type="Pfam" id="PF12770"/>
    </source>
</evidence>
<dbReference type="InterPro" id="IPR024983">
    <property type="entry name" value="CHAT_dom"/>
</dbReference>
<dbReference type="SUPFAM" id="SSF48452">
    <property type="entry name" value="TPR-like"/>
    <property type="match status" value="4"/>
</dbReference>
<dbReference type="Pfam" id="PF12770">
    <property type="entry name" value="CHAT"/>
    <property type="match status" value="1"/>
</dbReference>
<sequence>MTPQLRSTVVGILTSLFLSLSAVVGLSPPDVKAQSSSGQTSTQMPGLADALEMITKLLERGRGIEAENVARVLLPRVESTRGRDALEVAQVLDLLGRAVRRSPRVPAEEKIAMAERALAIRERALGPLHPEVATSLINLGVERALVGDIGPARPLIERAIAIRESAFGPNHLSVAAGLQALGGLLIAVRDDDAAKLLLERSQRIREATLGEGNPETVRTLVNLGIFYQRTGDYAAARQRFERAGVLAARFAGPPNILTLHVLTGVAVVLSDLGGDFEGSARLNERLVELSDQAYGATDMRLTTPLEHLATDLRDLGDYAAAERAARRALAIAELALGPKHPEVAMSLHTLATIVAGLGRYAEGMALFERATRINEEALQPSDPDRARASWFIPDLFPVSGYDSDDIDLFQRALASRARSSGLADPGTAASLRNLAAVLTSPEDHRRARPLFERALAAQERFLGPNHPEVGAAAANLADVLSRSGDNDLARRHYERALNIWEQSLGVKHPKVATGLVNLARFHSRTGSDENAAPLLARALAIQQEALGPEHPDLVLTLRSRAELMARADDRVEAFALAARAASIAREHLRLTVRTLPERQALAYAASFGEELDLMLHLASTEPSGSALLTGAWDAVIRARGIVLDEVGARHRSATVGDASDGVERAAALGAARQRLAALAVRGVRNDPPERYRRLLEEATAAKESAERALAEHSARFRDDQSRAGISLDAVSAALPSDSALVGFLRYHAPPPAAGAGSTPASETEPAYLAFVVSGADRRPAVVPLGTAVHIDGLVLQWRKQIAQEAMAGGRGAARSEAAYRRVAADLRRQIWDPLTPHLATSTRVFIVPDGALHLVSFAALPTGTSKYLVESGPVIHYLSTERDLVSTDSRKVGGRGLLVMGDPAFDESTPSSVGAIASYRGPRSPCPDFESMRFDSLPASLMEVDEVTTVWAQSHAVAPDASLPAVARLTRAGASESAFKTQAAGRRVLHLATHGFFLGERCRSVMDGAQASASVTSSRIVRENPLLTSGLALAGANRRSLAATDQEDGVLTAEEVATLDLDGVEWAVLSGCDTGLGELRVGEGVFGLRRAFQVAGARTVIMSLWSVEDYATRQWMAALYTGRLLKQLNTSAAVRGAALTVLRARRAHGLGGHPFYWGAFVGSGDWQ</sequence>
<dbReference type="PANTHER" id="PTHR45641:SF19">
    <property type="entry name" value="NEPHROCYSTIN-3"/>
    <property type="match status" value="1"/>
</dbReference>
<proteinExistence type="predicted"/>
<dbReference type="KEGG" id="abac:LuPra_00851"/>
<dbReference type="OrthoDB" id="100274at2"/>
<dbReference type="PROSITE" id="PS50005">
    <property type="entry name" value="TPR"/>
    <property type="match status" value="1"/>
</dbReference>
<dbReference type="RefSeq" id="WP_110169599.1">
    <property type="nucleotide sequence ID" value="NZ_CP015136.1"/>
</dbReference>
<name>A0A143PGL4_LUTPR</name>
<reference evidence="6" key="2">
    <citation type="submission" date="2016-04" db="EMBL/GenBank/DDBJ databases">
        <title>First Complete Genome Sequence of a Subdivision 6 Acidobacterium.</title>
        <authorList>
            <person name="Huang S."/>
            <person name="Vieira S."/>
            <person name="Bunk B."/>
            <person name="Riedel T."/>
            <person name="Sproeer C."/>
            <person name="Overmann J."/>
        </authorList>
    </citation>
    <scope>NUCLEOTIDE SEQUENCE [LARGE SCALE GENOMIC DNA]</scope>
    <source>
        <strain evidence="6">DSM 100886 HEG_-6_39</strain>
    </source>
</reference>
<gene>
    <name evidence="5" type="ORF">LuPra_00851</name>
</gene>
<organism evidence="5 6">
    <name type="scientific">Luteitalea pratensis</name>
    <dbReference type="NCBI Taxonomy" id="1855912"/>
    <lineage>
        <taxon>Bacteria</taxon>
        <taxon>Pseudomonadati</taxon>
        <taxon>Acidobacteriota</taxon>
        <taxon>Vicinamibacteria</taxon>
        <taxon>Vicinamibacterales</taxon>
        <taxon>Vicinamibacteraceae</taxon>
        <taxon>Luteitalea</taxon>
    </lineage>
</organism>
<evidence type="ECO:0000256" key="1">
    <source>
        <dbReference type="ARBA" id="ARBA00022737"/>
    </source>
</evidence>
<evidence type="ECO:0000256" key="3">
    <source>
        <dbReference type="PROSITE-ProRule" id="PRU00339"/>
    </source>
</evidence>
<feature type="repeat" description="TPR" evidence="3">
    <location>
        <begin position="217"/>
        <end position="250"/>
    </location>
</feature>
<dbReference type="STRING" id="1855912.LuPra_00851"/>
<evidence type="ECO:0000313" key="6">
    <source>
        <dbReference type="Proteomes" id="UP000076079"/>
    </source>
</evidence>
<keyword evidence="6" id="KW-1185">Reference proteome</keyword>
<dbReference type="Pfam" id="PF13424">
    <property type="entry name" value="TPR_12"/>
    <property type="match status" value="5"/>
</dbReference>
<feature type="domain" description="CHAT" evidence="4">
    <location>
        <begin position="821"/>
        <end position="1165"/>
    </location>
</feature>
<evidence type="ECO:0000313" key="5">
    <source>
        <dbReference type="EMBL" id="AMY07675.1"/>
    </source>
</evidence>
<dbReference type="AlphaFoldDB" id="A0A143PGL4"/>
<keyword evidence="1" id="KW-0677">Repeat</keyword>
<dbReference type="InterPro" id="IPR011990">
    <property type="entry name" value="TPR-like_helical_dom_sf"/>
</dbReference>
<dbReference type="PATRIC" id="fig|1813736.3.peg.888"/>
<dbReference type="Gene3D" id="1.25.40.10">
    <property type="entry name" value="Tetratricopeptide repeat domain"/>
    <property type="match status" value="3"/>
</dbReference>
<dbReference type="InterPro" id="IPR019734">
    <property type="entry name" value="TPR_rpt"/>
</dbReference>
<dbReference type="PANTHER" id="PTHR45641">
    <property type="entry name" value="TETRATRICOPEPTIDE REPEAT PROTEIN (AFU_ORTHOLOGUE AFUA_6G03870)"/>
    <property type="match status" value="1"/>
</dbReference>
<keyword evidence="2 3" id="KW-0802">TPR repeat</keyword>
<protein>
    <submittedName>
        <fullName evidence="5">Type IV pilus biogenesis/stability protein PilW</fullName>
    </submittedName>
</protein>
<dbReference type="EMBL" id="CP015136">
    <property type="protein sequence ID" value="AMY07675.1"/>
    <property type="molecule type" value="Genomic_DNA"/>
</dbReference>
<dbReference type="Proteomes" id="UP000076079">
    <property type="component" value="Chromosome"/>
</dbReference>
<evidence type="ECO:0000256" key="2">
    <source>
        <dbReference type="ARBA" id="ARBA00022803"/>
    </source>
</evidence>
<accession>A0A143PGL4</accession>
<dbReference type="SMART" id="SM00028">
    <property type="entry name" value="TPR"/>
    <property type="match status" value="7"/>
</dbReference>